<dbReference type="EMBL" id="CAJVPD010000023">
    <property type="protein sequence ID" value="CAG8248006.1"/>
    <property type="molecule type" value="Genomic_DNA"/>
</dbReference>
<gene>
    <name evidence="2" type="ORF">PSALAMII_LOCUS648</name>
</gene>
<evidence type="ECO:0000313" key="2">
    <source>
        <dbReference type="EMBL" id="CAG8248006.1"/>
    </source>
</evidence>
<organism evidence="2 3">
    <name type="scientific">Penicillium salamii</name>
    <dbReference type="NCBI Taxonomy" id="1612424"/>
    <lineage>
        <taxon>Eukaryota</taxon>
        <taxon>Fungi</taxon>
        <taxon>Dikarya</taxon>
        <taxon>Ascomycota</taxon>
        <taxon>Pezizomycotina</taxon>
        <taxon>Eurotiomycetes</taxon>
        <taxon>Eurotiomycetidae</taxon>
        <taxon>Eurotiales</taxon>
        <taxon>Aspergillaceae</taxon>
        <taxon>Penicillium</taxon>
    </lineage>
</organism>
<feature type="region of interest" description="Disordered" evidence="1">
    <location>
        <begin position="1"/>
        <end position="35"/>
    </location>
</feature>
<proteinExistence type="predicted"/>
<sequence>MEMPNRRIYTYHSHPHVPVPNGAQRRSPPTMHKTPRDYAYNSLAGSIIPSPPNMVLPNRRDDL</sequence>
<dbReference type="Proteomes" id="UP001152592">
    <property type="component" value="Unassembled WGS sequence"/>
</dbReference>
<accession>A0A9W4N0R4</accession>
<evidence type="ECO:0000313" key="3">
    <source>
        <dbReference type="Proteomes" id="UP001152592"/>
    </source>
</evidence>
<comment type="caution">
    <text evidence="2">The sequence shown here is derived from an EMBL/GenBank/DDBJ whole genome shotgun (WGS) entry which is preliminary data.</text>
</comment>
<protein>
    <submittedName>
        <fullName evidence="2">Uncharacterized protein</fullName>
    </submittedName>
</protein>
<reference evidence="2" key="1">
    <citation type="submission" date="2021-07" db="EMBL/GenBank/DDBJ databases">
        <authorList>
            <person name="Branca A.L. A."/>
        </authorList>
    </citation>
    <scope>NUCLEOTIDE SEQUENCE</scope>
</reference>
<dbReference type="OrthoDB" id="2121828at2759"/>
<dbReference type="AlphaFoldDB" id="A0A9W4N0R4"/>
<name>A0A9W4N0R4_9EURO</name>
<evidence type="ECO:0000256" key="1">
    <source>
        <dbReference type="SAM" id="MobiDB-lite"/>
    </source>
</evidence>